<dbReference type="Proteomes" id="UP000509448">
    <property type="component" value="Chromosome"/>
</dbReference>
<dbReference type="PANTHER" id="PTHR48078">
    <property type="entry name" value="THREONINE DEHYDRATASE, MITOCHONDRIAL-RELATED"/>
    <property type="match status" value="1"/>
</dbReference>
<evidence type="ECO:0000256" key="1">
    <source>
        <dbReference type="ARBA" id="ARBA00001933"/>
    </source>
</evidence>
<organism evidence="5 6">
    <name type="scientific">Conexivisphaera calida</name>
    <dbReference type="NCBI Taxonomy" id="1874277"/>
    <lineage>
        <taxon>Archaea</taxon>
        <taxon>Nitrososphaerota</taxon>
        <taxon>Conexivisphaeria</taxon>
        <taxon>Conexivisphaerales</taxon>
        <taxon>Conexivisphaeraceae</taxon>
        <taxon>Conexivisphaera</taxon>
    </lineage>
</organism>
<dbReference type="RefSeq" id="WP_174448445.1">
    <property type="nucleotide sequence ID" value="NZ_AP018732.1"/>
</dbReference>
<feature type="domain" description="Tryptophan synthase beta chain-like PALP" evidence="4">
    <location>
        <begin position="45"/>
        <end position="324"/>
    </location>
</feature>
<protein>
    <submittedName>
        <fullName evidence="5">Threonine synthase</fullName>
        <ecNumber evidence="5">4.2.3.1</ecNumber>
    </submittedName>
</protein>
<evidence type="ECO:0000256" key="3">
    <source>
        <dbReference type="ARBA" id="ARBA00023239"/>
    </source>
</evidence>
<dbReference type="SUPFAM" id="SSF53686">
    <property type="entry name" value="Tryptophan synthase beta subunit-like PLP-dependent enzymes"/>
    <property type="match status" value="1"/>
</dbReference>
<dbReference type="GeneID" id="55584610"/>
<dbReference type="InterPro" id="IPR036052">
    <property type="entry name" value="TrpB-like_PALP_sf"/>
</dbReference>
<evidence type="ECO:0000313" key="6">
    <source>
        <dbReference type="Proteomes" id="UP000509448"/>
    </source>
</evidence>
<dbReference type="GO" id="GO:0003941">
    <property type="term" value="F:L-serine ammonia-lyase activity"/>
    <property type="evidence" value="ECO:0007669"/>
    <property type="project" value="TreeGrafter"/>
</dbReference>
<dbReference type="PANTHER" id="PTHR48078:SF6">
    <property type="entry name" value="L-THREONINE DEHYDRATASE CATABOLIC TDCB"/>
    <property type="match status" value="1"/>
</dbReference>
<dbReference type="GO" id="GO:0006565">
    <property type="term" value="P:L-serine catabolic process"/>
    <property type="evidence" value="ECO:0007669"/>
    <property type="project" value="TreeGrafter"/>
</dbReference>
<keyword evidence="3 5" id="KW-0456">Lyase</keyword>
<dbReference type="KEGG" id="ccai:NAS2_0798"/>
<evidence type="ECO:0000256" key="2">
    <source>
        <dbReference type="ARBA" id="ARBA00022898"/>
    </source>
</evidence>
<dbReference type="InterPro" id="IPR050147">
    <property type="entry name" value="Ser/Thr_Dehydratase"/>
</dbReference>
<evidence type="ECO:0000313" key="5">
    <source>
        <dbReference type="EMBL" id="BBE42187.1"/>
    </source>
</evidence>
<name>A0A4P2VDN4_9ARCH</name>
<dbReference type="EC" id="4.2.3.1" evidence="5"/>
<dbReference type="Gene3D" id="3.40.50.1100">
    <property type="match status" value="2"/>
</dbReference>
<gene>
    <name evidence="5" type="ORF">NAS2_0798</name>
</gene>
<evidence type="ECO:0000259" key="4">
    <source>
        <dbReference type="Pfam" id="PF00291"/>
    </source>
</evidence>
<keyword evidence="6" id="KW-1185">Reference proteome</keyword>
<dbReference type="AlphaFoldDB" id="A0A4P2VDN4"/>
<proteinExistence type="predicted"/>
<comment type="cofactor">
    <cofactor evidence="1">
        <name>pyridoxal 5'-phosphate</name>
        <dbReference type="ChEBI" id="CHEBI:597326"/>
    </cofactor>
</comment>
<keyword evidence="2" id="KW-0663">Pyridoxal phosphate</keyword>
<reference evidence="5 6" key="1">
    <citation type="journal article" date="2019" name="ISME J.">
        <title>Isolation and characterization of a thermophilic sulfur- and iron-reducing thaumarchaeote from a terrestrial acidic hot spring.</title>
        <authorList>
            <person name="Kato S."/>
            <person name="Itoh T."/>
            <person name="Yuki M."/>
            <person name="Nagamori M."/>
            <person name="Ohnishi M."/>
            <person name="Uematsu K."/>
            <person name="Suzuki K."/>
            <person name="Takashina T."/>
            <person name="Ohkuma M."/>
        </authorList>
    </citation>
    <scope>NUCLEOTIDE SEQUENCE [LARGE SCALE GENOMIC DNA]</scope>
    <source>
        <strain evidence="5 6">NAS-02</strain>
    </source>
</reference>
<dbReference type="InterPro" id="IPR001926">
    <property type="entry name" value="TrpB-like_PALP"/>
</dbReference>
<dbReference type="GO" id="GO:0009097">
    <property type="term" value="P:isoleucine biosynthetic process"/>
    <property type="evidence" value="ECO:0007669"/>
    <property type="project" value="TreeGrafter"/>
</dbReference>
<dbReference type="GO" id="GO:0006567">
    <property type="term" value="P:L-threonine catabolic process"/>
    <property type="evidence" value="ECO:0007669"/>
    <property type="project" value="TreeGrafter"/>
</dbReference>
<dbReference type="GO" id="GO:0004794">
    <property type="term" value="F:threonine deaminase activity"/>
    <property type="evidence" value="ECO:0007669"/>
    <property type="project" value="TreeGrafter"/>
</dbReference>
<dbReference type="OrthoDB" id="10138at2157"/>
<dbReference type="GO" id="GO:0004795">
    <property type="term" value="F:threonine synthase activity"/>
    <property type="evidence" value="ECO:0007669"/>
    <property type="project" value="UniProtKB-EC"/>
</dbReference>
<accession>A0A4P2VDN4</accession>
<dbReference type="Pfam" id="PF00291">
    <property type="entry name" value="PALP"/>
    <property type="match status" value="1"/>
</dbReference>
<dbReference type="EMBL" id="AP018732">
    <property type="protein sequence ID" value="BBE42187.1"/>
    <property type="molecule type" value="Genomic_DNA"/>
</dbReference>
<sequence>MAPAERAEYVCPACGSRFPVDSWLWRCPRCGSPLDVVGDAGFRRVRLGEGNTPCIESEALGAMVKLEYMNPTGSFKDRGSSLAVGAARDLGHRCVSEDSSGNAGISVAAYAAAAGMGATVVVPRTAGGPKRDLIRALGADLVESETREEATRIAQGIGGCAYVGHMYSPFFVRGMEGFAGELRSCPSEPDAVVMPVASGTLLLGAYRGAQEVGLDVRLIAAQARGRAPLYTAVHGRDEGPPSRLADALLVERPPRLGQMVEAIRRTGGDVASVGDEQLVAALRDLVRAGLLAEPSSAASLAAYRSLLESGSISRGERVVLVLTGSGLKYAQSLPGILGRV</sequence>